<feature type="compositionally biased region" description="Polar residues" evidence="23">
    <location>
        <begin position="263"/>
        <end position="317"/>
    </location>
</feature>
<comment type="function">
    <molecule>Isoform Secreted glycoprotein G</molecule>
    <text evidence="22">Helps the virus escape antibody-dependent restriction of replication by acting as an antigen decoy and by modulating the activity of leukocytes bearing Fc-gamma receptors.</text>
</comment>
<dbReference type="GO" id="GO:0055036">
    <property type="term" value="C:virion membrane"/>
    <property type="evidence" value="ECO:0007669"/>
    <property type="project" value="UniProtKB-SubCell"/>
</dbReference>
<dbReference type="GO" id="GO:0046718">
    <property type="term" value="P:symbiont entry into host cell"/>
    <property type="evidence" value="ECO:0007669"/>
    <property type="project" value="UniProtKB-KW"/>
</dbReference>
<evidence type="ECO:0000256" key="2">
    <source>
        <dbReference type="ARBA" id="ARBA00004336"/>
    </source>
</evidence>
<dbReference type="PROSITE" id="PS51257">
    <property type="entry name" value="PROKAR_LIPOPROTEIN"/>
    <property type="match status" value="1"/>
</dbReference>
<evidence type="ECO:0000256" key="16">
    <source>
        <dbReference type="ARBA" id="ARBA00023180"/>
    </source>
</evidence>
<evidence type="ECO:0000256" key="4">
    <source>
        <dbReference type="ARBA" id="ARBA00007101"/>
    </source>
</evidence>
<evidence type="ECO:0000256" key="18">
    <source>
        <dbReference type="ARBA" id="ARBA00023296"/>
    </source>
</evidence>
<proteinExistence type="inferred from homology"/>
<keyword evidence="9 22" id="KW-0812">Transmembrane</keyword>
<accession>A0A1P8L3I5</accession>
<evidence type="ECO:0000256" key="14">
    <source>
        <dbReference type="ARBA" id="ARBA00023136"/>
    </source>
</evidence>
<keyword evidence="11 22" id="KW-0946">Virion</keyword>
<feature type="region of interest" description="Disordered" evidence="23">
    <location>
        <begin position="187"/>
        <end position="317"/>
    </location>
</feature>
<evidence type="ECO:0000256" key="1">
    <source>
        <dbReference type="ARBA" id="ARBA00004208"/>
    </source>
</evidence>
<comment type="subunit">
    <text evidence="21">Homooligomer. Interacts (via N-terminus) with protein M. Part of a complex composed of F1, F2 and G glycoproteins. Interacts with protein SH. Interacts with host heparate sulfate; this interaction probably participates in the viral attachment to the host cell. Interacts with host CX3CR1; this interaction plays an important role in viral entry. Interacts with the host lectins CD209/DC-SIGN and CD209L/L-SIGN on dendritic cells; these interactions stimulate the phosphorylation of MAPK3/ERK1 and MAPK1/ERK2, which inhibits dendritic cell activation and could participate in the limited immunity against RSV reinfection.</text>
</comment>
<reference evidence="24" key="1">
    <citation type="submission" date="2016-11" db="EMBL/GenBank/DDBJ databases">
        <title>Failure to detect a drifted Respiratory Syncytial Virus B subtype, United Kingdom 2016 - implications for public health surveillance of RSV.</title>
        <authorList>
            <person name="Valappil M."/>
            <person name="Talts T."/>
            <person name="Ellis J."/>
            <person name="Sails A."/>
            <person name="Eltringham G."/>
            <person name="Waugh S."/>
            <person name="Gould K."/>
            <person name="Harrison I."/>
            <person name="Pebody R."/>
            <person name="Zambon M."/>
        </authorList>
    </citation>
    <scope>NUCLEOTIDE SEQUENCE [LARGE SCALE GENOMIC DNA]</scope>
    <source>
        <strain evidence="24">RSVB/England306/2012</strain>
    </source>
</reference>
<evidence type="ECO:0000256" key="15">
    <source>
        <dbReference type="ARBA" id="ARBA00023157"/>
    </source>
</evidence>
<feature type="compositionally biased region" description="Polar residues" evidence="23">
    <location>
        <begin position="98"/>
        <end position="142"/>
    </location>
</feature>
<comment type="similarity">
    <text evidence="4 22">Belongs to the pneumoviruses glycoprotein G family.</text>
</comment>
<evidence type="ECO:0000256" key="9">
    <source>
        <dbReference type="ARBA" id="ARBA00022692"/>
    </source>
</evidence>
<evidence type="ECO:0000256" key="20">
    <source>
        <dbReference type="ARBA" id="ARBA00045557"/>
    </source>
</evidence>
<keyword evidence="8 22" id="KW-0945">Host-virus interaction</keyword>
<evidence type="ECO:0000256" key="6">
    <source>
        <dbReference type="ARBA" id="ARBA00022511"/>
    </source>
</evidence>
<keyword evidence="12" id="KW-1043">Host membrane</keyword>
<evidence type="ECO:0000256" key="21">
    <source>
        <dbReference type="ARBA" id="ARBA00046352"/>
    </source>
</evidence>
<protein>
    <recommendedName>
        <fullName evidence="5 22">Major surface glycoprotein G</fullName>
    </recommendedName>
    <alternativeName>
        <fullName evidence="19 22">Attachment glycoprotein G</fullName>
    </alternativeName>
</protein>
<evidence type="ECO:0000256" key="10">
    <source>
        <dbReference type="ARBA" id="ARBA00022804"/>
    </source>
</evidence>
<evidence type="ECO:0000256" key="8">
    <source>
        <dbReference type="ARBA" id="ARBA00022581"/>
    </source>
</evidence>
<keyword evidence="14 22" id="KW-0472">Membrane</keyword>
<evidence type="ECO:0000256" key="23">
    <source>
        <dbReference type="SAM" id="MobiDB-lite"/>
    </source>
</evidence>
<evidence type="ECO:0000313" key="24">
    <source>
        <dbReference type="EMBL" id="APW78822.1"/>
    </source>
</evidence>
<keyword evidence="6" id="KW-1032">Host cell membrane</keyword>
<dbReference type="Proteomes" id="UP000259363">
    <property type="component" value="Segment"/>
</dbReference>
<feature type="compositionally biased region" description="Polar residues" evidence="23">
    <location>
        <begin position="243"/>
        <end position="253"/>
    </location>
</feature>
<dbReference type="InterPro" id="IPR000925">
    <property type="entry name" value="G_prot"/>
</dbReference>
<dbReference type="Pfam" id="PF00802">
    <property type="entry name" value="Glycoprotein_G"/>
    <property type="match status" value="1"/>
</dbReference>
<evidence type="ECO:0000256" key="11">
    <source>
        <dbReference type="ARBA" id="ARBA00022844"/>
    </source>
</evidence>
<organism evidence="24">
    <name type="scientific">Human respiratory syncytial virus B</name>
    <dbReference type="NCBI Taxonomy" id="208895"/>
    <lineage>
        <taxon>Viruses</taxon>
        <taxon>Riboviria</taxon>
        <taxon>Orthornavirae</taxon>
        <taxon>Negarnaviricota</taxon>
        <taxon>Haploviricotina</taxon>
        <taxon>Monjiviricetes</taxon>
        <taxon>Mononegavirales</taxon>
        <taxon>Pneumoviridae</taxon>
        <taxon>Orthopneumovirus</taxon>
        <taxon>Orthopneumovirus hominis</taxon>
    </lineage>
</organism>
<keyword evidence="16" id="KW-0325">Glycoprotein</keyword>
<evidence type="ECO:0000256" key="12">
    <source>
        <dbReference type="ARBA" id="ARBA00022870"/>
    </source>
</evidence>
<feature type="compositionally biased region" description="Low complexity" evidence="23">
    <location>
        <begin position="198"/>
        <end position="208"/>
    </location>
</feature>
<feature type="transmembrane region" description="Helical" evidence="22">
    <location>
        <begin position="41"/>
        <end position="63"/>
    </location>
</feature>
<keyword evidence="18 22" id="KW-1160">Virus entry into host cell</keyword>
<keyword evidence="15" id="KW-1015">Disulfide bond</keyword>
<feature type="compositionally biased region" description="Basic and acidic residues" evidence="23">
    <location>
        <begin position="210"/>
        <end position="225"/>
    </location>
</feature>
<comment type="function">
    <text evidence="20">Attaches the virion to the host cell membrane by interacting with heparan sulfate, initiating the infection. Interacts with host CX3CR1, the receptor for the CX3C chemokine fractalkine, to modulate the immune response and facilitate infection. Unlike the other paramyxovirus attachment proteins, lacks both neuraminidase and hemagglutinating activities.</text>
</comment>
<name>A0A1P8L3I5_HRSV</name>
<evidence type="ECO:0000256" key="3">
    <source>
        <dbReference type="ARBA" id="ARBA00004613"/>
    </source>
</evidence>
<feature type="region of interest" description="Disordered" evidence="23">
    <location>
        <begin position="98"/>
        <end position="161"/>
    </location>
</feature>
<evidence type="ECO:0000256" key="13">
    <source>
        <dbReference type="ARBA" id="ARBA00022989"/>
    </source>
</evidence>
<evidence type="ECO:0000256" key="17">
    <source>
        <dbReference type="ARBA" id="ARBA00023280"/>
    </source>
</evidence>
<dbReference type="GO" id="GO:0005576">
    <property type="term" value="C:extracellular region"/>
    <property type="evidence" value="ECO:0007669"/>
    <property type="project" value="UniProtKB-SubCell"/>
</dbReference>
<keyword evidence="7 22" id="KW-0964">Secreted</keyword>
<keyword evidence="17 22" id="KW-0899">Viral immunoevasion</keyword>
<evidence type="ECO:0000256" key="19">
    <source>
        <dbReference type="ARBA" id="ARBA00032570"/>
    </source>
</evidence>
<evidence type="ECO:0000256" key="5">
    <source>
        <dbReference type="ARBA" id="ARBA00021662"/>
    </source>
</evidence>
<comment type="subcellular location">
    <subcellularLocation>
        <location evidence="2">Host cell membrane</location>
        <topology evidence="2">Single-pass type II membrane protein</topology>
    </subcellularLocation>
    <subcellularLocation>
        <location evidence="3 22">Secreted</location>
    </subcellularLocation>
    <subcellularLocation>
        <location evidence="1">Virion membrane</location>
        <topology evidence="1">Single-pass type II membrane protein</topology>
    </subcellularLocation>
</comment>
<comment type="subunit">
    <molecule>Isoform Membrane-bound glycoprotein G</molecule>
    <text evidence="22">Homooligomer. Interacts (via N-terminus) with protein M. Part of a complex composed of F1, F2 and G glycoproteins. Interacts with protein SH. Interacts with host heparate sulfate; this interaction probably participates in the viral attachment to the host cell.</text>
</comment>
<evidence type="ECO:0000256" key="7">
    <source>
        <dbReference type="ARBA" id="ARBA00022525"/>
    </source>
</evidence>
<dbReference type="EMBL" id="KY249675">
    <property type="protein sequence ID" value="APW78822.1"/>
    <property type="molecule type" value="Viral_cRNA"/>
</dbReference>
<sequence>MSKNKNQRTARTLEKTWDTLNHLIVISSCLYKLNLKSIAQIALSVLAMIISTSLIIAAIIFIISANHKVTLTTVTVQTIKNHTEKNITTYLTQVSPERVSPSYQPTTTPPIYTNSATISPNTKSETHHTTAQTKGRTSTPTQNNKPSTKPRPKNPPKKDDYHFEVFNFVPCSICGNNQLCKSICKTIPSNKPKKKPTIKPTNKPPTKTTNKRDPKTLARTPKKETTINPTKKPTPKTTERDTSTPQSTVLDTTTSKHTERDTSTSQSTALDTTTSKHTIQQQSLYSTTLENTPNSTQTPTASEPSTSNSTQKLQSYA</sequence>
<keyword evidence="13 22" id="KW-1133">Transmembrane helix</keyword>
<keyword evidence="10 22" id="KW-1161">Viral attachment to host cell</keyword>
<evidence type="ECO:0000256" key="22">
    <source>
        <dbReference type="RuleBase" id="RU363027"/>
    </source>
</evidence>
<gene>
    <name evidence="22" type="primary">G</name>
</gene>
<dbReference type="GO" id="GO:0020002">
    <property type="term" value="C:host cell plasma membrane"/>
    <property type="evidence" value="ECO:0007669"/>
    <property type="project" value="UniProtKB-SubCell"/>
</dbReference>
<dbReference type="GO" id="GO:0019062">
    <property type="term" value="P:virion attachment to host cell"/>
    <property type="evidence" value="ECO:0007669"/>
    <property type="project" value="UniProtKB-KW"/>
</dbReference>